<reference evidence="2" key="1">
    <citation type="submission" date="2025-08" db="UniProtKB">
        <authorList>
            <consortium name="RefSeq"/>
        </authorList>
    </citation>
    <scope>IDENTIFICATION</scope>
    <source>
        <tissue evidence="2">Leaves</tissue>
    </source>
</reference>
<protein>
    <submittedName>
        <fullName evidence="2">Uncharacterized protein LOC109008955 isoform X2</fullName>
    </submittedName>
</protein>
<accession>A0A2I4GLN6</accession>
<dbReference type="Proteomes" id="UP000235220">
    <property type="component" value="Chromosome 8"/>
</dbReference>
<gene>
    <name evidence="2" type="primary">LOC109008955</name>
</gene>
<name>A0A2I4GLN6_JUGRE</name>
<proteinExistence type="predicted"/>
<evidence type="ECO:0000313" key="2">
    <source>
        <dbReference type="RefSeq" id="XP_018844808.1"/>
    </source>
</evidence>
<organism evidence="1 2">
    <name type="scientific">Juglans regia</name>
    <name type="common">English walnut</name>
    <dbReference type="NCBI Taxonomy" id="51240"/>
    <lineage>
        <taxon>Eukaryota</taxon>
        <taxon>Viridiplantae</taxon>
        <taxon>Streptophyta</taxon>
        <taxon>Embryophyta</taxon>
        <taxon>Tracheophyta</taxon>
        <taxon>Spermatophyta</taxon>
        <taxon>Magnoliopsida</taxon>
        <taxon>eudicotyledons</taxon>
        <taxon>Gunneridae</taxon>
        <taxon>Pentapetalae</taxon>
        <taxon>rosids</taxon>
        <taxon>fabids</taxon>
        <taxon>Fagales</taxon>
        <taxon>Juglandaceae</taxon>
        <taxon>Juglans</taxon>
    </lineage>
</organism>
<evidence type="ECO:0000313" key="1">
    <source>
        <dbReference type="Proteomes" id="UP000235220"/>
    </source>
</evidence>
<sequence>MVMDDLKMEPISADNFITLLNEYDIADGGALEKKVVVVGKDETILTDAFLSRPIEIKESIETYIGTSDEMLKDDESVMVHDRTTLPMPPL</sequence>
<keyword evidence="1" id="KW-1185">Reference proteome</keyword>
<dbReference type="GeneID" id="109008955"/>
<dbReference type="RefSeq" id="XP_018844808.1">
    <property type="nucleotide sequence ID" value="XM_018989263.2"/>
</dbReference>
<dbReference type="AlphaFoldDB" id="A0A2I4GLN6"/>